<keyword evidence="3" id="KW-1185">Reference proteome</keyword>
<dbReference type="InterPro" id="IPR013024">
    <property type="entry name" value="GGCT-like"/>
</dbReference>
<proteinExistence type="predicted"/>
<name>A0ABM8E038_9MICO</name>
<dbReference type="EMBL" id="AP027141">
    <property type="protein sequence ID" value="BDV31195.1"/>
    <property type="molecule type" value="Genomic_DNA"/>
</dbReference>
<evidence type="ECO:0000313" key="2">
    <source>
        <dbReference type="EMBL" id="BDV31195.1"/>
    </source>
</evidence>
<feature type="domain" description="Gamma-glutamylcyclotransferase AIG2-like" evidence="1">
    <location>
        <begin position="9"/>
        <end position="113"/>
    </location>
</feature>
<evidence type="ECO:0000313" key="3">
    <source>
        <dbReference type="Proteomes" id="UP001317779"/>
    </source>
</evidence>
<protein>
    <recommendedName>
        <fullName evidence="1">Gamma-glutamylcyclotransferase AIG2-like domain-containing protein</fullName>
    </recommendedName>
</protein>
<dbReference type="RefSeq" id="WP_263798221.1">
    <property type="nucleotide sequence ID" value="NZ_AP027141.1"/>
</dbReference>
<reference evidence="2 3" key="1">
    <citation type="submission" date="2022-12" db="EMBL/GenBank/DDBJ databases">
        <title>Microbacterium terricola strain KV-448 chromosome, complete genome.</title>
        <authorList>
            <person name="Oshima T."/>
            <person name="Moriya T."/>
            <person name="Bessho Y."/>
        </authorList>
    </citation>
    <scope>NUCLEOTIDE SEQUENCE [LARGE SCALE GENOMIC DNA]</scope>
    <source>
        <strain evidence="2 3">KV-448</strain>
    </source>
</reference>
<dbReference type="Gene3D" id="3.10.490.10">
    <property type="entry name" value="Gamma-glutamyl cyclotransferase-like"/>
    <property type="match status" value="1"/>
</dbReference>
<gene>
    <name evidence="2" type="ORF">Microterr_18550</name>
</gene>
<dbReference type="InterPro" id="IPR036568">
    <property type="entry name" value="GGCT-like_sf"/>
</dbReference>
<accession>A0ABM8E038</accession>
<dbReference type="CDD" id="cd06661">
    <property type="entry name" value="GGCT_like"/>
    <property type="match status" value="1"/>
</dbReference>
<dbReference type="Pfam" id="PF06094">
    <property type="entry name" value="GGACT"/>
    <property type="match status" value="1"/>
</dbReference>
<dbReference type="SUPFAM" id="SSF110857">
    <property type="entry name" value="Gamma-glutamyl cyclotransferase-like"/>
    <property type="match status" value="1"/>
</dbReference>
<dbReference type="InterPro" id="IPR009288">
    <property type="entry name" value="AIG2-like_dom"/>
</dbReference>
<evidence type="ECO:0000259" key="1">
    <source>
        <dbReference type="Pfam" id="PF06094"/>
    </source>
</evidence>
<organism evidence="2 3">
    <name type="scientific">Microbacterium terricola</name>
    <dbReference type="NCBI Taxonomy" id="344163"/>
    <lineage>
        <taxon>Bacteria</taxon>
        <taxon>Bacillati</taxon>
        <taxon>Actinomycetota</taxon>
        <taxon>Actinomycetes</taxon>
        <taxon>Micrococcales</taxon>
        <taxon>Microbacteriaceae</taxon>
        <taxon>Microbacterium</taxon>
    </lineage>
</organism>
<sequence length="115" mass="12694">MNAPADQLLFSYGVFLDPEVQRTTFGRVVESEPATLSGYTADYVEITDARFADLSGLTMHPRLRATGNPRDKVTGRVLQVTDAELDAIDQLQVTMFRRAQVTLADGSDAWIYVPA</sequence>
<dbReference type="Proteomes" id="UP001317779">
    <property type="component" value="Chromosome"/>
</dbReference>